<feature type="compositionally biased region" description="Pro residues" evidence="1">
    <location>
        <begin position="729"/>
        <end position="745"/>
    </location>
</feature>
<proteinExistence type="predicted"/>
<feature type="region of interest" description="Disordered" evidence="1">
    <location>
        <begin position="726"/>
        <end position="750"/>
    </location>
</feature>
<evidence type="ECO:0000256" key="2">
    <source>
        <dbReference type="SAM" id="SignalP"/>
    </source>
</evidence>
<feature type="chain" id="PRO_5026175920" evidence="2">
    <location>
        <begin position="20"/>
        <end position="869"/>
    </location>
</feature>
<gene>
    <name evidence="3" type="ORF">K402DRAFT_420275</name>
</gene>
<feature type="signal peptide" evidence="2">
    <location>
        <begin position="1"/>
        <end position="19"/>
    </location>
</feature>
<keyword evidence="2" id="KW-0732">Signal</keyword>
<keyword evidence="4" id="KW-1185">Reference proteome</keyword>
<sequence>MRPAVCFVTAVLVIFRVLANPIYPPYANGTALLPSGIGSSGTSSLQPSTGAPASTGMPTVHSFSQASVSDEDDPYNKSAIPQFKARGHWPATPCNILDHRDDMPNDNFGWHWSESGAPDAWPQLLEAWNTRPESYHDQKFDHFAWSMFGIRSEGPGCDSITSESCDGSMLHTCEEGDSPRVPPAASVIMTSFAAIHQIFSTQSAALDRVKGEIEGALQPIADKFSPPEDKTLEHFALALDIISAVMPVFSASIITSAFSKILKYAPNERAIETFQEVASVGIDTTSSVLEFVTPTDDPDKMQSNLAGLLSYYYGELATAQAKFLVQLMAANETQNQDLLSGIFSTGLLLNTWTNDAQFSEDLIKQNKKMLYGHLIQSTWALSEEKLRPFILRVDKSEQEICGELSDNNPLKDLISPDAASKCLYCDPKGHSWYLLRGYKRKCYSPGGHESCESDRYVFEALPGGDSETLSGEDDAWGGLTIKDIITSSWAGFELNGKRNGYTLSSDSSLEAQDDMSASGAGGLPMHGGARTPGFFNFTICLQYEEAQRGIEDGVDAVCGEFPNKGDSGTEVNSEGSFTPGWCSVQVTQFLRNAGDKVNPLADYQLEVKVRDNIGIEIGSATKQSAKFPLVVDNSVLPWDVIVSTGANDEDPLGFWFAEQFWTSNDNIGDHQCNFGRYNGGRRTGECKFSCGPPLDPPLPSGSIDHPFPAAPSVAKPGENVFHNTYTVDAPPPTATPEPGPQPGDPQPEDPWANLHGNCGVHIVQYQRWARDLNPLDVFQLEVTIKDINNNGQVTSGKVPAPQGQPVVVDFQGHPFWVITPGADDEPLEIRYNYDDFFSDTPLGDGTENTRCGVGPYDHDERHLDCGFRC</sequence>
<organism evidence="3 4">
    <name type="scientific">Aulographum hederae CBS 113979</name>
    <dbReference type="NCBI Taxonomy" id="1176131"/>
    <lineage>
        <taxon>Eukaryota</taxon>
        <taxon>Fungi</taxon>
        <taxon>Dikarya</taxon>
        <taxon>Ascomycota</taxon>
        <taxon>Pezizomycotina</taxon>
        <taxon>Dothideomycetes</taxon>
        <taxon>Pleosporomycetidae</taxon>
        <taxon>Aulographales</taxon>
        <taxon>Aulographaceae</taxon>
    </lineage>
</organism>
<evidence type="ECO:0000313" key="4">
    <source>
        <dbReference type="Proteomes" id="UP000800041"/>
    </source>
</evidence>
<evidence type="ECO:0000313" key="3">
    <source>
        <dbReference type="EMBL" id="KAF1987464.1"/>
    </source>
</evidence>
<accession>A0A6G1H325</accession>
<feature type="region of interest" description="Disordered" evidence="1">
    <location>
        <begin position="38"/>
        <end position="82"/>
    </location>
</feature>
<dbReference type="OrthoDB" id="2119228at2759"/>
<protein>
    <submittedName>
        <fullName evidence="3">Uncharacterized protein</fullName>
    </submittedName>
</protein>
<dbReference type="Proteomes" id="UP000800041">
    <property type="component" value="Unassembled WGS sequence"/>
</dbReference>
<name>A0A6G1H325_9PEZI</name>
<dbReference type="EMBL" id="ML977152">
    <property type="protein sequence ID" value="KAF1987464.1"/>
    <property type="molecule type" value="Genomic_DNA"/>
</dbReference>
<dbReference type="AlphaFoldDB" id="A0A6G1H325"/>
<evidence type="ECO:0000256" key="1">
    <source>
        <dbReference type="SAM" id="MobiDB-lite"/>
    </source>
</evidence>
<reference evidence="3" key="1">
    <citation type="journal article" date="2020" name="Stud. Mycol.">
        <title>101 Dothideomycetes genomes: a test case for predicting lifestyles and emergence of pathogens.</title>
        <authorList>
            <person name="Haridas S."/>
            <person name="Albert R."/>
            <person name="Binder M."/>
            <person name="Bloem J."/>
            <person name="Labutti K."/>
            <person name="Salamov A."/>
            <person name="Andreopoulos B."/>
            <person name="Baker S."/>
            <person name="Barry K."/>
            <person name="Bills G."/>
            <person name="Bluhm B."/>
            <person name="Cannon C."/>
            <person name="Castanera R."/>
            <person name="Culley D."/>
            <person name="Daum C."/>
            <person name="Ezra D."/>
            <person name="Gonzalez J."/>
            <person name="Henrissat B."/>
            <person name="Kuo A."/>
            <person name="Liang C."/>
            <person name="Lipzen A."/>
            <person name="Lutzoni F."/>
            <person name="Magnuson J."/>
            <person name="Mondo S."/>
            <person name="Nolan M."/>
            <person name="Ohm R."/>
            <person name="Pangilinan J."/>
            <person name="Park H.-J."/>
            <person name="Ramirez L."/>
            <person name="Alfaro M."/>
            <person name="Sun H."/>
            <person name="Tritt A."/>
            <person name="Yoshinaga Y."/>
            <person name="Zwiers L.-H."/>
            <person name="Turgeon B."/>
            <person name="Goodwin S."/>
            <person name="Spatafora J."/>
            <person name="Crous P."/>
            <person name="Grigoriev I."/>
        </authorList>
    </citation>
    <scope>NUCLEOTIDE SEQUENCE</scope>
    <source>
        <strain evidence="3">CBS 113979</strain>
    </source>
</reference>
<feature type="compositionally biased region" description="Polar residues" evidence="1">
    <location>
        <begin position="40"/>
        <end position="52"/>
    </location>
</feature>